<gene>
    <name evidence="2" type="ORF">TIFTF001_036284</name>
</gene>
<evidence type="ECO:0008006" key="4">
    <source>
        <dbReference type="Google" id="ProtNLM"/>
    </source>
</evidence>
<dbReference type="EMBL" id="BTGU01000420">
    <property type="protein sequence ID" value="GMN67226.1"/>
    <property type="molecule type" value="Genomic_DNA"/>
</dbReference>
<dbReference type="Proteomes" id="UP001187192">
    <property type="component" value="Unassembled WGS sequence"/>
</dbReference>
<protein>
    <recommendedName>
        <fullName evidence="4">Retrotransposon gag domain-containing protein</fullName>
    </recommendedName>
</protein>
<name>A0AA88E401_FICCA</name>
<organism evidence="2 3">
    <name type="scientific">Ficus carica</name>
    <name type="common">Common fig</name>
    <dbReference type="NCBI Taxonomy" id="3494"/>
    <lineage>
        <taxon>Eukaryota</taxon>
        <taxon>Viridiplantae</taxon>
        <taxon>Streptophyta</taxon>
        <taxon>Embryophyta</taxon>
        <taxon>Tracheophyta</taxon>
        <taxon>Spermatophyta</taxon>
        <taxon>Magnoliopsida</taxon>
        <taxon>eudicotyledons</taxon>
        <taxon>Gunneridae</taxon>
        <taxon>Pentapetalae</taxon>
        <taxon>rosids</taxon>
        <taxon>fabids</taxon>
        <taxon>Rosales</taxon>
        <taxon>Moraceae</taxon>
        <taxon>Ficeae</taxon>
        <taxon>Ficus</taxon>
    </lineage>
</organism>
<dbReference type="AlphaFoldDB" id="A0AA88E401"/>
<keyword evidence="3" id="KW-1185">Reference proteome</keyword>
<feature type="region of interest" description="Disordered" evidence="1">
    <location>
        <begin position="93"/>
        <end position="119"/>
    </location>
</feature>
<proteinExistence type="predicted"/>
<evidence type="ECO:0000313" key="2">
    <source>
        <dbReference type="EMBL" id="GMN67226.1"/>
    </source>
</evidence>
<evidence type="ECO:0000256" key="1">
    <source>
        <dbReference type="SAM" id="MobiDB-lite"/>
    </source>
</evidence>
<evidence type="ECO:0000313" key="3">
    <source>
        <dbReference type="Proteomes" id="UP001187192"/>
    </source>
</evidence>
<accession>A0AA88E401</accession>
<sequence>MPGTMNSFKQLSDAFSAVFLNAKTLKKETSYLFRIKQGENEPLKGYMDRFDKTIMQAIVYDVPPTFAHLRGIAQKHAEAEEYIKGRNFLIRETSQPTKKNKPKKDRVGQTGAATEKATCKVEAVSKPKTPARRFRQYTPMVATAEHVINQIS</sequence>
<comment type="caution">
    <text evidence="2">The sequence shown here is derived from an EMBL/GenBank/DDBJ whole genome shotgun (WGS) entry which is preliminary data.</text>
</comment>
<reference evidence="2" key="1">
    <citation type="submission" date="2023-07" db="EMBL/GenBank/DDBJ databases">
        <title>draft genome sequence of fig (Ficus carica).</title>
        <authorList>
            <person name="Takahashi T."/>
            <person name="Nishimura K."/>
        </authorList>
    </citation>
    <scope>NUCLEOTIDE SEQUENCE</scope>
</reference>